<comment type="caution">
    <text evidence="4">The sequence shown here is derived from an EMBL/GenBank/DDBJ whole genome shotgun (WGS) entry which is preliminary data.</text>
</comment>
<gene>
    <name evidence="4" type="ORF">EHS24_006190</name>
</gene>
<dbReference type="Pfam" id="PF01569">
    <property type="entry name" value="PAP2"/>
    <property type="match status" value="1"/>
</dbReference>
<dbReference type="GeneID" id="39590733"/>
<dbReference type="SUPFAM" id="SSF48317">
    <property type="entry name" value="Acid phosphatase/Vanadium-dependent haloperoxidase"/>
    <property type="match status" value="1"/>
</dbReference>
<accession>A0A427Y0L8</accession>
<evidence type="ECO:0000256" key="1">
    <source>
        <dbReference type="SAM" id="MobiDB-lite"/>
    </source>
</evidence>
<name>A0A427Y0L8_9TREE</name>
<feature type="transmembrane region" description="Helical" evidence="2">
    <location>
        <begin position="14"/>
        <end position="35"/>
    </location>
</feature>
<dbReference type="GO" id="GO:0042392">
    <property type="term" value="F:sphingosine-1-phosphate phosphatase activity"/>
    <property type="evidence" value="ECO:0007669"/>
    <property type="project" value="TreeGrafter"/>
</dbReference>
<dbReference type="PANTHER" id="PTHR14969">
    <property type="entry name" value="SPHINGOSINE-1-PHOSPHATE PHOSPHOHYDROLASE"/>
    <property type="match status" value="1"/>
</dbReference>
<dbReference type="SMART" id="SM00014">
    <property type="entry name" value="acidPPc"/>
    <property type="match status" value="1"/>
</dbReference>
<feature type="region of interest" description="Disordered" evidence="1">
    <location>
        <begin position="62"/>
        <end position="85"/>
    </location>
</feature>
<dbReference type="STRING" id="105984.A0A427Y0L8"/>
<keyword evidence="5" id="KW-1185">Reference proteome</keyword>
<dbReference type="EMBL" id="RSCE01000003">
    <property type="protein sequence ID" value="RSH84666.1"/>
    <property type="molecule type" value="Genomic_DNA"/>
</dbReference>
<proteinExistence type="predicted"/>
<dbReference type="OrthoDB" id="302705at2759"/>
<feature type="domain" description="Phosphatidic acid phosphatase type 2/haloperoxidase" evidence="3">
    <location>
        <begin position="42"/>
        <end position="156"/>
    </location>
</feature>
<evidence type="ECO:0000259" key="3">
    <source>
        <dbReference type="SMART" id="SM00014"/>
    </source>
</evidence>
<dbReference type="Proteomes" id="UP000279236">
    <property type="component" value="Unassembled WGS sequence"/>
</dbReference>
<evidence type="ECO:0000313" key="5">
    <source>
        <dbReference type="Proteomes" id="UP000279236"/>
    </source>
</evidence>
<dbReference type="AlphaFoldDB" id="A0A427Y0L8"/>
<reference evidence="4 5" key="1">
    <citation type="submission" date="2018-11" db="EMBL/GenBank/DDBJ databases">
        <title>Genome sequence of Apiotrichum porosum DSM 27194.</title>
        <authorList>
            <person name="Aliyu H."/>
            <person name="Gorte O."/>
            <person name="Ochsenreither K."/>
        </authorList>
    </citation>
    <scope>NUCLEOTIDE SEQUENCE [LARGE SCALE GENOMIC DNA]</scope>
    <source>
        <strain evidence="4 5">DSM 27194</strain>
    </source>
</reference>
<dbReference type="RefSeq" id="XP_028478114.1">
    <property type="nucleotide sequence ID" value="XM_028621662.1"/>
</dbReference>
<organism evidence="4 5">
    <name type="scientific">Apiotrichum porosum</name>
    <dbReference type="NCBI Taxonomy" id="105984"/>
    <lineage>
        <taxon>Eukaryota</taxon>
        <taxon>Fungi</taxon>
        <taxon>Dikarya</taxon>
        <taxon>Basidiomycota</taxon>
        <taxon>Agaricomycotina</taxon>
        <taxon>Tremellomycetes</taxon>
        <taxon>Trichosporonales</taxon>
        <taxon>Trichosporonaceae</taxon>
        <taxon>Apiotrichum</taxon>
    </lineage>
</organism>
<dbReference type="Gene3D" id="1.20.144.10">
    <property type="entry name" value="Phosphatidic acid phosphatase type 2/haloperoxidase"/>
    <property type="match status" value="1"/>
</dbReference>
<dbReference type="InterPro" id="IPR000326">
    <property type="entry name" value="PAP2/HPO"/>
</dbReference>
<keyword evidence="2" id="KW-0472">Membrane</keyword>
<feature type="transmembrane region" description="Helical" evidence="2">
    <location>
        <begin position="42"/>
        <end position="59"/>
    </location>
</feature>
<dbReference type="InterPro" id="IPR036938">
    <property type="entry name" value="PAP2/HPO_sf"/>
</dbReference>
<keyword evidence="2" id="KW-0812">Transmembrane</keyword>
<dbReference type="PANTHER" id="PTHR14969:SF13">
    <property type="entry name" value="AT30094P"/>
    <property type="match status" value="1"/>
</dbReference>
<feature type="transmembrane region" description="Helical" evidence="2">
    <location>
        <begin position="95"/>
        <end position="114"/>
    </location>
</feature>
<keyword evidence="2" id="KW-1133">Transmembrane helix</keyword>
<evidence type="ECO:0000313" key="4">
    <source>
        <dbReference type="EMBL" id="RSH84666.1"/>
    </source>
</evidence>
<evidence type="ECO:0000256" key="2">
    <source>
        <dbReference type="SAM" id="Phobius"/>
    </source>
</evidence>
<sequence length="181" mass="19590">MGIFKHGPSDYPSFLLWLLDETHVTVTAATALVILCTRSAHSVYFGLGAVGSTLIARGIKRTIRQPRPPPPSESKPSPVRPKKTYGMPSTHSTAIAFYFVYLWPLCPMVLNAWVERAALSLVGGMTLWSRIELGYHTVPQVVAGSTVGAVSALVWSALWSAYPAIQPALQNTIDNCVGLVL</sequence>
<protein>
    <recommendedName>
        <fullName evidence="3">Phosphatidic acid phosphatase type 2/haloperoxidase domain-containing protein</fullName>
    </recommendedName>
</protein>